<dbReference type="OrthoDB" id="2283774at2759"/>
<dbReference type="GeneID" id="28995788"/>
<accession>A0A163B822</accession>
<dbReference type="EMBL" id="KV440973">
    <property type="protein sequence ID" value="OAD78761.1"/>
    <property type="molecule type" value="Genomic_DNA"/>
</dbReference>
<dbReference type="Proteomes" id="UP000077315">
    <property type="component" value="Unassembled WGS sequence"/>
</dbReference>
<name>A0A163B822_PHYB8</name>
<proteinExistence type="predicted"/>
<dbReference type="VEuPathDB" id="FungiDB:PHYBLDRAFT_163852"/>
<protein>
    <recommendedName>
        <fullName evidence="3">F-box domain-containing protein</fullName>
    </recommendedName>
</protein>
<evidence type="ECO:0000313" key="1">
    <source>
        <dbReference type="EMBL" id="OAD78761.1"/>
    </source>
</evidence>
<sequence>MSIKIPFEILKKIASFTTRKEASICAYVCKAWSMPFQASLWEKISILRDVELNILLQKLVENPEMYLHTGSYVQVLDLGSRDSLSDITIDKLQKYFPDLKILKIEKGLWYRTHLTKRSDWSLWESLRHLTTCIPHCPNEDNFQELQRMLNGLPLLQTLVIKNKSPGSTSSIGWKTLEAIHSVLPNLEYLNLQSQMFRIPETDMVQIKAVLPATSLNTVKFDIENMSLEWFFYCAIKYKNIHTFQWRDSKSVGKDSSEAHSTYLEPTNNILLGKISAFLELPYFFPRLENFSLGENPAVAWRGVTLWQIFEELSFPLKRLGLTIGIDDFLPFTAARIIRECSEACSKSLETFHIKAVMHKPNSAQIPRIFQAVPISYRRLIDLSVKAKYSIIELDDILNNCPVLKKLSISADTILLSSVVSDNNTSHFLEQIELAKSKVKSCVFNHLSLRCANLAHMRLSKLTVLGLISQDTGNLCLDMSNTCFKDLEIDQVVFYSMEDTNLDEYRHRNLKINIISIEQTSCARIQNNDNLSKGMLSGYTSKYTSGDTLWFHCFNPPKTASEVVVLQALSKEEVEYAKQYFMAYRHKSRGQLPHPSILCNDYGLVDSWYWSNDLHRGYVTLIYK</sequence>
<evidence type="ECO:0008006" key="3">
    <source>
        <dbReference type="Google" id="ProtNLM"/>
    </source>
</evidence>
<gene>
    <name evidence="1" type="ORF">PHYBLDRAFT_163852</name>
</gene>
<keyword evidence="2" id="KW-1185">Reference proteome</keyword>
<evidence type="ECO:0000313" key="2">
    <source>
        <dbReference type="Proteomes" id="UP000077315"/>
    </source>
</evidence>
<reference evidence="2" key="1">
    <citation type="submission" date="2015-06" db="EMBL/GenBank/DDBJ databases">
        <title>Expansion of signal transduction pathways in fungi by whole-genome duplication.</title>
        <authorList>
            <consortium name="DOE Joint Genome Institute"/>
            <person name="Corrochano L.M."/>
            <person name="Kuo A."/>
            <person name="Marcet-Houben M."/>
            <person name="Polaino S."/>
            <person name="Salamov A."/>
            <person name="Villalobos J.M."/>
            <person name="Alvarez M.I."/>
            <person name="Avalos J."/>
            <person name="Benito E.P."/>
            <person name="Benoit I."/>
            <person name="Burger G."/>
            <person name="Camino L.P."/>
            <person name="Canovas D."/>
            <person name="Cerda-Olmedo E."/>
            <person name="Cheng J.-F."/>
            <person name="Dominguez A."/>
            <person name="Elias M."/>
            <person name="Eslava A.P."/>
            <person name="Glaser F."/>
            <person name="Grimwood J."/>
            <person name="Gutierrez G."/>
            <person name="Heitman J."/>
            <person name="Henrissat B."/>
            <person name="Iturriaga E.A."/>
            <person name="Lang B.F."/>
            <person name="Lavin J.L."/>
            <person name="Lee S."/>
            <person name="Li W."/>
            <person name="Lindquist E."/>
            <person name="Lopez-Garcia S."/>
            <person name="Luque E.M."/>
            <person name="Marcos A.T."/>
            <person name="Martin J."/>
            <person name="McCluskey K."/>
            <person name="Medina H.R."/>
            <person name="Miralles-Duran A."/>
            <person name="Miyazaki A."/>
            <person name="Munoz-Torres E."/>
            <person name="Oguiza J.A."/>
            <person name="Ohm R."/>
            <person name="Olmedo M."/>
            <person name="Orejas M."/>
            <person name="Ortiz-Castellanos L."/>
            <person name="Pisabarro A.G."/>
            <person name="Rodriguez-Romero J."/>
            <person name="Ruiz-Herrera J."/>
            <person name="Ruiz-Vazquez R."/>
            <person name="Sanz C."/>
            <person name="Schackwitz W."/>
            <person name="Schmutz J."/>
            <person name="Shahriari M."/>
            <person name="Shelest E."/>
            <person name="Silva-Franco F."/>
            <person name="Soanes D."/>
            <person name="Syed K."/>
            <person name="Tagua V.G."/>
            <person name="Talbot N.J."/>
            <person name="Thon M."/>
            <person name="De vries R.P."/>
            <person name="Wiebenga A."/>
            <person name="Yadav J.S."/>
            <person name="Braun E.L."/>
            <person name="Baker S."/>
            <person name="Garre V."/>
            <person name="Horwitz B."/>
            <person name="Torres-Martinez S."/>
            <person name="Idnurm A."/>
            <person name="Herrera-Estrella A."/>
            <person name="Gabaldon T."/>
            <person name="Grigoriev I.V."/>
        </authorList>
    </citation>
    <scope>NUCLEOTIDE SEQUENCE [LARGE SCALE GENOMIC DNA]</scope>
    <source>
        <strain evidence="2">NRRL 1555(-)</strain>
    </source>
</reference>
<dbReference type="RefSeq" id="XP_018296801.1">
    <property type="nucleotide sequence ID" value="XM_018434882.1"/>
</dbReference>
<dbReference type="InParanoid" id="A0A163B822"/>
<dbReference type="AlphaFoldDB" id="A0A163B822"/>
<dbReference type="SUPFAM" id="SSF52047">
    <property type="entry name" value="RNI-like"/>
    <property type="match status" value="1"/>
</dbReference>
<organism evidence="1 2">
    <name type="scientific">Phycomyces blakesleeanus (strain ATCC 8743b / DSM 1359 / FGSC 10004 / NBRC 33097 / NRRL 1555)</name>
    <dbReference type="NCBI Taxonomy" id="763407"/>
    <lineage>
        <taxon>Eukaryota</taxon>
        <taxon>Fungi</taxon>
        <taxon>Fungi incertae sedis</taxon>
        <taxon>Mucoromycota</taxon>
        <taxon>Mucoromycotina</taxon>
        <taxon>Mucoromycetes</taxon>
        <taxon>Mucorales</taxon>
        <taxon>Phycomycetaceae</taxon>
        <taxon>Phycomyces</taxon>
    </lineage>
</organism>